<accession>K2N2I1</accession>
<evidence type="ECO:0000313" key="2">
    <source>
        <dbReference type="Proteomes" id="UP000006786"/>
    </source>
</evidence>
<dbReference type="OrthoDB" id="8115673at2"/>
<keyword evidence="2" id="KW-1185">Reference proteome</keyword>
<dbReference type="RefSeq" id="WP_008597294.1">
    <property type="nucleotide sequence ID" value="NZ_AMRM01000013.1"/>
</dbReference>
<evidence type="ECO:0000313" key="1">
    <source>
        <dbReference type="EMBL" id="EKF18458.1"/>
    </source>
</evidence>
<organism evidence="1 2">
    <name type="scientific">Nitratireductor pacificus pht-3B</name>
    <dbReference type="NCBI Taxonomy" id="391937"/>
    <lineage>
        <taxon>Bacteria</taxon>
        <taxon>Pseudomonadati</taxon>
        <taxon>Pseudomonadota</taxon>
        <taxon>Alphaproteobacteria</taxon>
        <taxon>Hyphomicrobiales</taxon>
        <taxon>Phyllobacteriaceae</taxon>
        <taxon>Nitratireductor</taxon>
    </lineage>
</organism>
<dbReference type="eggNOG" id="ENOG5032AQT">
    <property type="taxonomic scope" value="Bacteria"/>
</dbReference>
<comment type="caution">
    <text evidence="1">The sequence shown here is derived from an EMBL/GenBank/DDBJ whole genome shotgun (WGS) entry which is preliminary data.</text>
</comment>
<name>K2N2I1_9HYPH</name>
<gene>
    <name evidence="1" type="ORF">NA2_12463</name>
</gene>
<protein>
    <submittedName>
        <fullName evidence="1">Uncharacterized protein</fullName>
    </submittedName>
</protein>
<reference evidence="1 2" key="1">
    <citation type="journal article" date="2012" name="J. Bacteriol.">
        <title>Genome Sequence of Nitratireductor pacificus Type Strain pht-3B.</title>
        <authorList>
            <person name="Lai Q."/>
            <person name="Li G."/>
            <person name="Shao Z."/>
        </authorList>
    </citation>
    <scope>NUCLEOTIDE SEQUENCE [LARGE SCALE GENOMIC DNA]</scope>
    <source>
        <strain evidence="2">pht-3B</strain>
    </source>
</reference>
<sequence>MQIGFRMRGKGRDQQTDMQRLGRLLATLDELEAGLHSERFGLQQRYESAADSAAFAQQYYEDEAQDAWLPDQIEGLAQSLKDYGRRMETLQRQLELIGRLRASTRAFAEDSGLQHVSRSNAFRAHH</sequence>
<dbReference type="PATRIC" id="fig|391937.3.peg.2561"/>
<dbReference type="Proteomes" id="UP000006786">
    <property type="component" value="Unassembled WGS sequence"/>
</dbReference>
<dbReference type="AlphaFoldDB" id="K2N2I1"/>
<dbReference type="EMBL" id="AMRM01000013">
    <property type="protein sequence ID" value="EKF18458.1"/>
    <property type="molecule type" value="Genomic_DNA"/>
</dbReference>
<proteinExistence type="predicted"/>